<evidence type="ECO:0000256" key="10">
    <source>
        <dbReference type="ARBA" id="ARBA00022984"/>
    </source>
</evidence>
<comment type="catalytic activity">
    <reaction evidence="13 14">
        <text>UDP-N-acetyl-alpha-D-muramate + L-alanine + ATP = UDP-N-acetyl-alpha-D-muramoyl-L-alanine + ADP + phosphate + H(+)</text>
        <dbReference type="Rhea" id="RHEA:23372"/>
        <dbReference type="ChEBI" id="CHEBI:15378"/>
        <dbReference type="ChEBI" id="CHEBI:30616"/>
        <dbReference type="ChEBI" id="CHEBI:43474"/>
        <dbReference type="ChEBI" id="CHEBI:57972"/>
        <dbReference type="ChEBI" id="CHEBI:70757"/>
        <dbReference type="ChEBI" id="CHEBI:83898"/>
        <dbReference type="ChEBI" id="CHEBI:456216"/>
        <dbReference type="EC" id="6.3.2.8"/>
    </reaction>
</comment>
<dbReference type="Pfam" id="PF01225">
    <property type="entry name" value="Mur_ligase"/>
    <property type="match status" value="1"/>
</dbReference>
<dbReference type="InterPro" id="IPR013221">
    <property type="entry name" value="Mur_ligase_cen"/>
</dbReference>
<keyword evidence="5 14" id="KW-0436">Ligase</keyword>
<comment type="subcellular location">
    <subcellularLocation>
        <location evidence="1 14">Cytoplasm</location>
    </subcellularLocation>
</comment>
<feature type="domain" description="Mur ligase N-terminal catalytic" evidence="15">
    <location>
        <begin position="6"/>
        <end position="103"/>
    </location>
</feature>
<dbReference type="GO" id="GO:0009252">
    <property type="term" value="P:peptidoglycan biosynthetic process"/>
    <property type="evidence" value="ECO:0007669"/>
    <property type="project" value="UniProtKB-UniRule"/>
</dbReference>
<dbReference type="PANTHER" id="PTHR43445:SF3">
    <property type="entry name" value="UDP-N-ACETYLMURAMATE--L-ALANINE LIGASE"/>
    <property type="match status" value="1"/>
</dbReference>
<dbReference type="GO" id="GO:0008763">
    <property type="term" value="F:UDP-N-acetylmuramate-L-alanine ligase activity"/>
    <property type="evidence" value="ECO:0007669"/>
    <property type="project" value="UniProtKB-UniRule"/>
</dbReference>
<evidence type="ECO:0000256" key="8">
    <source>
        <dbReference type="ARBA" id="ARBA00022840"/>
    </source>
</evidence>
<evidence type="ECO:0000256" key="1">
    <source>
        <dbReference type="ARBA" id="ARBA00004496"/>
    </source>
</evidence>
<dbReference type="UniPathway" id="UPA00219"/>
<dbReference type="EMBL" id="LIZX01000148">
    <property type="protein sequence ID" value="KPJ65007.1"/>
    <property type="molecule type" value="Genomic_DNA"/>
</dbReference>
<evidence type="ECO:0000256" key="2">
    <source>
        <dbReference type="ARBA" id="ARBA00004752"/>
    </source>
</evidence>
<sequence>MQRIKNIHLVGIGGCGMSGIAKILHEMGYRVSGSDIREGPNTIRLKDLGVKIHIGHEPTHVREADLLVYSSAVPPENLELKEARAKGIGILKRAEMLAWLMDQSKTKIAIAGTHGKTTTTAMIAKVLDSGKFSPTFFIGCDMDYVEGNAKLGNGKFAVAEADESDSSFLYLSPTIGVITNIEDDHMERFGTMDALLATFEQFAQKVSGDGFILVDATHPNNQELMKRVKARFITYGLNGKVDFSAENLQFKQFSSRFSLKRNGKKLGEVTLSVPGWQNVLNSLPVFAMSFEFGLDFSSVASALQAFVGARRRFQTMGEIQDILVVDDYAHHPTEIRATLAAARSGWPDKRIVCIFQPHRYTRTALLKDQFGKAFADADKIIITDIYAASEKPIPGISGKTIADGISDKEVLYVPRKEKIAEYLMQDIREGDMILTLGAGDIYTIGKEILARLRIKE</sequence>
<evidence type="ECO:0000256" key="12">
    <source>
        <dbReference type="ARBA" id="ARBA00023316"/>
    </source>
</evidence>
<keyword evidence="9 14" id="KW-0133">Cell shape</keyword>
<evidence type="ECO:0000313" key="19">
    <source>
        <dbReference type="Proteomes" id="UP000051861"/>
    </source>
</evidence>
<dbReference type="GO" id="GO:0051301">
    <property type="term" value="P:cell division"/>
    <property type="evidence" value="ECO:0007669"/>
    <property type="project" value="UniProtKB-KW"/>
</dbReference>
<evidence type="ECO:0000256" key="7">
    <source>
        <dbReference type="ARBA" id="ARBA00022741"/>
    </source>
</evidence>
<comment type="pathway">
    <text evidence="2 14">Cell wall biogenesis; peptidoglycan biosynthesis.</text>
</comment>
<keyword evidence="6 14" id="KW-0132">Cell division</keyword>
<evidence type="ECO:0000256" key="4">
    <source>
        <dbReference type="ARBA" id="ARBA00022490"/>
    </source>
</evidence>
<dbReference type="GO" id="GO:0008360">
    <property type="term" value="P:regulation of cell shape"/>
    <property type="evidence" value="ECO:0007669"/>
    <property type="project" value="UniProtKB-KW"/>
</dbReference>
<dbReference type="InterPro" id="IPR050061">
    <property type="entry name" value="MurCDEF_pg_biosynth"/>
</dbReference>
<dbReference type="InterPro" id="IPR005758">
    <property type="entry name" value="UDP-N-AcMur_Ala_ligase_MurC"/>
</dbReference>
<evidence type="ECO:0000256" key="5">
    <source>
        <dbReference type="ARBA" id="ARBA00022598"/>
    </source>
</evidence>
<comment type="caution">
    <text evidence="18">The sequence shown here is derived from an EMBL/GenBank/DDBJ whole genome shotgun (WGS) entry which is preliminary data.</text>
</comment>
<dbReference type="SUPFAM" id="SSF53244">
    <property type="entry name" value="MurD-like peptide ligases, peptide-binding domain"/>
    <property type="match status" value="1"/>
</dbReference>
<dbReference type="InterPro" id="IPR004101">
    <property type="entry name" value="Mur_ligase_C"/>
</dbReference>
<evidence type="ECO:0000259" key="16">
    <source>
        <dbReference type="Pfam" id="PF02875"/>
    </source>
</evidence>
<proteinExistence type="inferred from homology"/>
<name>A0A0S7XRW7_UNCSA</name>
<comment type="similarity">
    <text evidence="14">Belongs to the MurCDEF family.</text>
</comment>
<evidence type="ECO:0000256" key="11">
    <source>
        <dbReference type="ARBA" id="ARBA00023306"/>
    </source>
</evidence>
<feature type="domain" description="Mur ligase central" evidence="17">
    <location>
        <begin position="110"/>
        <end position="287"/>
    </location>
</feature>
<gene>
    <name evidence="14" type="primary">murC</name>
    <name evidence="18" type="ORF">AMJ44_11495</name>
</gene>
<dbReference type="PATRIC" id="fig|1703775.3.peg.1257"/>
<accession>A0A0S7XRW7</accession>
<keyword evidence="4 14" id="KW-0963">Cytoplasm</keyword>
<dbReference type="HAMAP" id="MF_00046">
    <property type="entry name" value="MurC"/>
    <property type="match status" value="1"/>
</dbReference>
<reference evidence="18 19" key="1">
    <citation type="journal article" date="2015" name="Microbiome">
        <title>Genomic resolution of linkages in carbon, nitrogen, and sulfur cycling among widespread estuary sediment bacteria.</title>
        <authorList>
            <person name="Baker B.J."/>
            <person name="Lazar C.S."/>
            <person name="Teske A.P."/>
            <person name="Dick G.J."/>
        </authorList>
    </citation>
    <scope>NUCLEOTIDE SEQUENCE [LARGE SCALE GENOMIC DNA]</scope>
    <source>
        <strain evidence="18">DG_54_3</strain>
    </source>
</reference>
<dbReference type="PANTHER" id="PTHR43445">
    <property type="entry name" value="UDP-N-ACETYLMURAMATE--L-ALANINE LIGASE-RELATED"/>
    <property type="match status" value="1"/>
</dbReference>
<evidence type="ECO:0000259" key="17">
    <source>
        <dbReference type="Pfam" id="PF08245"/>
    </source>
</evidence>
<dbReference type="AlphaFoldDB" id="A0A0S7XRW7"/>
<keyword evidence="10 14" id="KW-0573">Peptidoglycan synthesis</keyword>
<dbReference type="InterPro" id="IPR036565">
    <property type="entry name" value="Mur-like_cat_sf"/>
</dbReference>
<dbReference type="Pfam" id="PF02875">
    <property type="entry name" value="Mur_ligase_C"/>
    <property type="match status" value="1"/>
</dbReference>
<evidence type="ECO:0000256" key="6">
    <source>
        <dbReference type="ARBA" id="ARBA00022618"/>
    </source>
</evidence>
<evidence type="ECO:0000256" key="3">
    <source>
        <dbReference type="ARBA" id="ARBA00012211"/>
    </source>
</evidence>
<dbReference type="GO" id="GO:0005737">
    <property type="term" value="C:cytoplasm"/>
    <property type="evidence" value="ECO:0007669"/>
    <property type="project" value="UniProtKB-SubCell"/>
</dbReference>
<protein>
    <recommendedName>
        <fullName evidence="3 14">UDP-N-acetylmuramate--L-alanine ligase</fullName>
        <ecNumber evidence="3 14">6.3.2.8</ecNumber>
    </recommendedName>
    <alternativeName>
        <fullName evidence="14">UDP-N-acetylmuramoyl-L-alanine synthetase</fullName>
    </alternativeName>
</protein>
<dbReference type="Gene3D" id="3.40.1190.10">
    <property type="entry name" value="Mur-like, catalytic domain"/>
    <property type="match status" value="1"/>
</dbReference>
<evidence type="ECO:0000256" key="9">
    <source>
        <dbReference type="ARBA" id="ARBA00022960"/>
    </source>
</evidence>
<keyword evidence="8 14" id="KW-0067">ATP-binding</keyword>
<dbReference type="GO" id="GO:0071555">
    <property type="term" value="P:cell wall organization"/>
    <property type="evidence" value="ECO:0007669"/>
    <property type="project" value="UniProtKB-KW"/>
</dbReference>
<dbReference type="EC" id="6.3.2.8" evidence="3 14"/>
<dbReference type="Gene3D" id="3.40.50.720">
    <property type="entry name" value="NAD(P)-binding Rossmann-like Domain"/>
    <property type="match status" value="1"/>
</dbReference>
<dbReference type="InterPro" id="IPR036615">
    <property type="entry name" value="Mur_ligase_C_dom_sf"/>
</dbReference>
<dbReference type="Proteomes" id="UP000051861">
    <property type="component" value="Unassembled WGS sequence"/>
</dbReference>
<dbReference type="Pfam" id="PF08245">
    <property type="entry name" value="Mur_ligase_M"/>
    <property type="match status" value="1"/>
</dbReference>
<dbReference type="InterPro" id="IPR000713">
    <property type="entry name" value="Mur_ligase_N"/>
</dbReference>
<organism evidence="18 19">
    <name type="scientific">candidate division WOR-1 bacterium DG_54_3</name>
    <dbReference type="NCBI Taxonomy" id="1703775"/>
    <lineage>
        <taxon>Bacteria</taxon>
        <taxon>Bacillati</taxon>
        <taxon>Saganbacteria</taxon>
    </lineage>
</organism>
<dbReference type="NCBIfam" id="TIGR01082">
    <property type="entry name" value="murC"/>
    <property type="match status" value="1"/>
</dbReference>
<evidence type="ECO:0000256" key="13">
    <source>
        <dbReference type="ARBA" id="ARBA00047833"/>
    </source>
</evidence>
<evidence type="ECO:0000313" key="18">
    <source>
        <dbReference type="EMBL" id="KPJ65007.1"/>
    </source>
</evidence>
<dbReference type="GO" id="GO:0005524">
    <property type="term" value="F:ATP binding"/>
    <property type="evidence" value="ECO:0007669"/>
    <property type="project" value="UniProtKB-UniRule"/>
</dbReference>
<keyword evidence="11 14" id="KW-0131">Cell cycle</keyword>
<dbReference type="SUPFAM" id="SSF51984">
    <property type="entry name" value="MurCD N-terminal domain"/>
    <property type="match status" value="1"/>
</dbReference>
<feature type="binding site" evidence="14">
    <location>
        <begin position="112"/>
        <end position="118"/>
    </location>
    <ligand>
        <name>ATP</name>
        <dbReference type="ChEBI" id="CHEBI:30616"/>
    </ligand>
</feature>
<comment type="function">
    <text evidence="14">Cell wall formation.</text>
</comment>
<evidence type="ECO:0000256" key="14">
    <source>
        <dbReference type="HAMAP-Rule" id="MF_00046"/>
    </source>
</evidence>
<evidence type="ECO:0000259" key="15">
    <source>
        <dbReference type="Pfam" id="PF01225"/>
    </source>
</evidence>
<keyword evidence="12 14" id="KW-0961">Cell wall biogenesis/degradation</keyword>
<dbReference type="SUPFAM" id="SSF53623">
    <property type="entry name" value="MurD-like peptide ligases, catalytic domain"/>
    <property type="match status" value="1"/>
</dbReference>
<feature type="domain" description="Mur ligase C-terminal" evidence="16">
    <location>
        <begin position="311"/>
        <end position="439"/>
    </location>
</feature>
<keyword evidence="7 14" id="KW-0547">Nucleotide-binding</keyword>
<dbReference type="Gene3D" id="3.90.190.20">
    <property type="entry name" value="Mur ligase, C-terminal domain"/>
    <property type="match status" value="1"/>
</dbReference>